<gene>
    <name evidence="1" type="ORF">SCF082_LOCUS21547</name>
    <name evidence="2" type="ORF">SCF082_LOCUS21562</name>
</gene>
<evidence type="ECO:0000313" key="1">
    <source>
        <dbReference type="EMBL" id="CAK9036028.1"/>
    </source>
</evidence>
<sequence>MTPSLRLQFILGLKEPRRGRAWHLGHFAQAAALAAVVCHSLSCRVGSCGFISGNRQLSAVPMAPLVVQGRRIARVTERRASVGEAVDEALRGDSFPPPDWLRLSTIADEEAAQRVGRAVLKISEGLRLEQKPVLRLQHDSSEAALALALWAPPRSMLLVSSMMGEALGDDPQILVENLNLDGEDGEGGEPQFFLGEVTGLALPDLTTLAREFLEKRLVAMVELDEVNTKAALHTTAAGKARVEGYLDGIDAAPILTWAAVGGNSEYLRWIATEVNSEGAAQ</sequence>
<dbReference type="EMBL" id="CAXAMM010015313">
    <property type="protein sequence ID" value="CAK9036028.1"/>
    <property type="molecule type" value="Genomic_DNA"/>
</dbReference>
<dbReference type="Proteomes" id="UP001642464">
    <property type="component" value="Unassembled WGS sequence"/>
</dbReference>
<accession>A0ABP0LCQ0</accession>
<organism evidence="2 3">
    <name type="scientific">Durusdinium trenchii</name>
    <dbReference type="NCBI Taxonomy" id="1381693"/>
    <lineage>
        <taxon>Eukaryota</taxon>
        <taxon>Sar</taxon>
        <taxon>Alveolata</taxon>
        <taxon>Dinophyceae</taxon>
        <taxon>Suessiales</taxon>
        <taxon>Symbiodiniaceae</taxon>
        <taxon>Durusdinium</taxon>
    </lineage>
</organism>
<evidence type="ECO:0000313" key="3">
    <source>
        <dbReference type="Proteomes" id="UP001642464"/>
    </source>
</evidence>
<name>A0ABP0LCQ0_9DINO</name>
<keyword evidence="3" id="KW-1185">Reference proteome</keyword>
<evidence type="ECO:0000313" key="2">
    <source>
        <dbReference type="EMBL" id="CAK9036052.1"/>
    </source>
</evidence>
<protein>
    <submittedName>
        <fullName evidence="2">AarF domain-containing protein kinase 1</fullName>
    </submittedName>
</protein>
<keyword evidence="2" id="KW-0808">Transferase</keyword>
<proteinExistence type="predicted"/>
<comment type="caution">
    <text evidence="2">The sequence shown here is derived from an EMBL/GenBank/DDBJ whole genome shotgun (WGS) entry which is preliminary data.</text>
</comment>
<dbReference type="EMBL" id="CAXAMM010015324">
    <property type="protein sequence ID" value="CAK9036052.1"/>
    <property type="molecule type" value="Genomic_DNA"/>
</dbReference>
<reference evidence="2 3" key="1">
    <citation type="submission" date="2024-02" db="EMBL/GenBank/DDBJ databases">
        <authorList>
            <person name="Chen Y."/>
            <person name="Shah S."/>
            <person name="Dougan E. K."/>
            <person name="Thang M."/>
            <person name="Chan C."/>
        </authorList>
    </citation>
    <scope>NUCLEOTIDE SEQUENCE [LARGE SCALE GENOMIC DNA]</scope>
</reference>
<keyword evidence="2" id="KW-0418">Kinase</keyword>
<dbReference type="GO" id="GO:0016301">
    <property type="term" value="F:kinase activity"/>
    <property type="evidence" value="ECO:0007669"/>
    <property type="project" value="UniProtKB-KW"/>
</dbReference>